<dbReference type="Pfam" id="PF21078">
    <property type="entry name" value="GDH_HM3"/>
    <property type="match status" value="1"/>
</dbReference>
<dbReference type="PANTHER" id="PTHR43403">
    <property type="entry name" value="NAD-SPECIFIC GLUTAMATE DEHYDROGENASE"/>
    <property type="match status" value="1"/>
</dbReference>
<dbReference type="SUPFAM" id="SSF51735">
    <property type="entry name" value="NAD(P)-binding Rossmann-fold domains"/>
    <property type="match status" value="1"/>
</dbReference>
<dbReference type="InterPro" id="IPR007780">
    <property type="entry name" value="NAD_Glu_DH_bac"/>
</dbReference>
<dbReference type="Pfam" id="PF21079">
    <property type="entry name" value="GDH_HM2"/>
    <property type="match status" value="1"/>
</dbReference>
<evidence type="ECO:0000259" key="4">
    <source>
        <dbReference type="Pfam" id="PF21075"/>
    </source>
</evidence>
<dbReference type="HOGENOM" id="CLU_003404_1_1_6"/>
<dbReference type="RefSeq" id="WP_011588876.1">
    <property type="nucleotide sequence ID" value="NC_008260.1"/>
</dbReference>
<dbReference type="InterPro" id="IPR036291">
    <property type="entry name" value="NAD(P)-bd_dom_sf"/>
</dbReference>
<evidence type="ECO:0000259" key="2">
    <source>
        <dbReference type="Pfam" id="PF05088"/>
    </source>
</evidence>
<dbReference type="EC" id="1.4.1.2" evidence="7"/>
<dbReference type="Pfam" id="PF21076">
    <property type="entry name" value="GDH_ACT2"/>
    <property type="match status" value="1"/>
</dbReference>
<feature type="domain" description="NAD-glutamate dehydrogenase ACT3" evidence="6">
    <location>
        <begin position="573"/>
        <end position="627"/>
    </location>
</feature>
<evidence type="ECO:0000313" key="8">
    <source>
        <dbReference type="Proteomes" id="UP000008871"/>
    </source>
</evidence>
<evidence type="ECO:0000259" key="5">
    <source>
        <dbReference type="Pfam" id="PF21076"/>
    </source>
</evidence>
<evidence type="ECO:0000256" key="1">
    <source>
        <dbReference type="ARBA" id="ARBA00023002"/>
    </source>
</evidence>
<dbReference type="Pfam" id="PF05088">
    <property type="entry name" value="Bac_GDH_CD"/>
    <property type="match status" value="1"/>
</dbReference>
<feature type="domain" description="NAD-glutamate dehydrogenase ACT2" evidence="5">
    <location>
        <begin position="401"/>
        <end position="490"/>
    </location>
</feature>
<dbReference type="STRING" id="393595.ABO_1595"/>
<evidence type="ECO:0000313" key="7">
    <source>
        <dbReference type="EMBL" id="CAL17043.1"/>
    </source>
</evidence>
<accession>Q0VP55</accession>
<dbReference type="InterPro" id="IPR046346">
    <property type="entry name" value="Aminoacid_DH-like_N_sf"/>
</dbReference>
<evidence type="ECO:0000259" key="6">
    <source>
        <dbReference type="Pfam" id="PF21077"/>
    </source>
</evidence>
<dbReference type="KEGG" id="abo:ABO_1595"/>
<keyword evidence="8" id="KW-1185">Reference proteome</keyword>
<gene>
    <name evidence="7" type="ordered locus">ABO_1595</name>
</gene>
<dbReference type="Pfam" id="PF21074">
    <property type="entry name" value="GDH_C"/>
    <property type="match status" value="1"/>
</dbReference>
<proteinExistence type="predicted"/>
<dbReference type="PANTHER" id="PTHR43403:SF1">
    <property type="entry name" value="NAD-SPECIFIC GLUTAMATE DEHYDROGENASE"/>
    <property type="match status" value="1"/>
</dbReference>
<dbReference type="eggNOG" id="COG2902">
    <property type="taxonomic scope" value="Bacteria"/>
</dbReference>
<dbReference type="Proteomes" id="UP000008871">
    <property type="component" value="Chromosome"/>
</dbReference>
<dbReference type="InterPro" id="IPR049056">
    <property type="entry name" value="NAD_Glu_DH_HM3"/>
</dbReference>
<dbReference type="PIRSF" id="PIRSF036761">
    <property type="entry name" value="GDH_Mll4104"/>
    <property type="match status" value="1"/>
</dbReference>
<dbReference type="SUPFAM" id="SSF53223">
    <property type="entry name" value="Aminoacid dehydrogenase-like, N-terminal domain"/>
    <property type="match status" value="1"/>
</dbReference>
<feature type="domain" description="NAD-glutamate dehydrogenase N-terminal ACT1" evidence="4">
    <location>
        <begin position="35"/>
        <end position="169"/>
    </location>
</feature>
<name>Q0VP55_ALCBS</name>
<dbReference type="InterPro" id="IPR024727">
    <property type="entry name" value="NAD_Glu_DH_N_ACT1"/>
</dbReference>
<evidence type="ECO:0000259" key="3">
    <source>
        <dbReference type="Pfam" id="PF21074"/>
    </source>
</evidence>
<dbReference type="GO" id="GO:0004069">
    <property type="term" value="F:L-aspartate:2-oxoglutarate aminotransferase activity"/>
    <property type="evidence" value="ECO:0007669"/>
    <property type="project" value="InterPro"/>
</dbReference>
<dbReference type="GO" id="GO:0006538">
    <property type="term" value="P:L-glutamate catabolic process"/>
    <property type="evidence" value="ECO:0007669"/>
    <property type="project" value="InterPro"/>
</dbReference>
<feature type="domain" description="NAD-specific glutamate dehydrogenase C-terminal" evidence="3">
    <location>
        <begin position="1273"/>
        <end position="1608"/>
    </location>
</feature>
<organism evidence="7 8">
    <name type="scientific">Alcanivorax borkumensis (strain ATCC 700651 / DSM 11573 / NCIMB 13689 / SK2)</name>
    <dbReference type="NCBI Taxonomy" id="393595"/>
    <lineage>
        <taxon>Bacteria</taxon>
        <taxon>Pseudomonadati</taxon>
        <taxon>Pseudomonadota</taxon>
        <taxon>Gammaproteobacteria</taxon>
        <taxon>Oceanospirillales</taxon>
        <taxon>Alcanivoracaceae</taxon>
        <taxon>Alcanivorax</taxon>
    </lineage>
</organism>
<dbReference type="Gene3D" id="3.40.50.720">
    <property type="entry name" value="NAD(P)-binding Rossmann-like Domain"/>
    <property type="match status" value="1"/>
</dbReference>
<sequence length="1613" mass="180841">MQYEVAQREALLQAQLEGLVTAHIGADQQSLFRSFLTAYYEMSSLAALTARSPEALFQIAQQHWLMTLQRHPGETLIHLKPPCHPGGLAALRTVTDDVPFLVDSVAMAVRDAGTAIDWTVHPVIQMRRDAHGHLTQVVGVGDGEQPAESMIYVEFEPLGEDKDYANLQAILERVLDDLRVVVEDFEPMLNNLSATQANLSASYPNRDQQELQEAKEFIEWLSEEHFTFLGYARSEAKDMEGGIQLHLDNAAGLGLARPNSPYANADEFIAPNEEMAKYIRHGRLVVVTKANVRSHIHHPHYMDVVSVKRLAADGCVEGTDRYIGLLSLDAYINRPRDIPLIRRKVNYVLERSRLPGRSHSGKHLRDIIYQLPRDELFQCSEQELYDICMGIRALRDRHHLRVFVRRDRYGRFYSCMIYLSRERYSPELRDKVTAELMTLCNGRSVERTVDFLREGLARIHCIVRIPQGMQLAMNDNQVEERLIEITRSWSDQLGEVLRKTSDQNDECEEMGPRAGDGATLALQYREAFPLSYREAYSAVEAAADLQYLIQLRADQPVLPCLTVSDADGAACPTSLRLYSLNNPIELSAVLPALENFGLRVVRQNPTQVTPRGGEPRWIQVFDVQVNGDCCLGPVQQKRYFEQAFLQCWNGDTENDGLNRLVLLAGLNARQVVCLRTLTKYLIQTGLPFSQNYMEELLAEHARIAHLLVQLFENRFDPQLSDSRREHEGVKLSQSLAQELDSVVSLDADRVLRAFLSVVRAGLRTNFYQRTAGGNDKSYVSLKLDPTKVSELPPPLPMYETFVYSPTMEGIHLRGGPVARGGLRWSDRREDFRTEVLGLVKAQMVKNAIIVPVGAKGGFVVKGGTPSDREAWQQQGIACYKDFIRGLLDITDNREGDTIVAPNQVVRHDVDDPYLVVAADKGTATFSDIANGLADDYGFWLGDAFASGGSAGYDHKQMGITARGAWESVKRHFREQGKDIQAEPFTVVGIGDMGGDVFGNGMLLSDQIQLVAAFNHLHIFIDPSPDPAATFVERQRLFTTKGATWDDFDREAMSEGGGVWSRRAKSIELSERACEALGITERTLTPAELITAILKAPVELLWNGGIGTYVKGSNESHGQVGDRANDAIRINGKDLRCQVVGEGGNLGLTQLGRIEFALKGGRINTDAIDNSAGVHSSDREVNIKIPLNQRLRDGRLDRDTRDPLLVRMTDDVADAVLRDNYVQSLALSLLEYNAASRLDEHANHLRTLERQVMLVRAVEFLPDDEGLSERRTRGKGLTRPELSVLLSYTKNALFDALLASDVPDDAFFDQDVLHYFPRELVESFGDDLLNHGLRRELIATVLANAVVNRVGFAFVHRYADEHGLSLHRLVKAYVMAHAVFDGDLYWAPVDELDGRVDSQVQLRLYGRVIGLMKHVTTWLIHYKWGRRPVAEAVARYRQAIAELESMLPEVLPGSYRQEWDQAVEGMKDDGVPEKEAKMLANTMVLGCALDIVELASQAQVPLKLAAQVYFFVGDKLHILWLLSSIIDLSVQDRWQALARANLREDSYRLHRQVAAKVLECAGETAAARFAAWEEKSRQKVAFGVHRLQSLQAEGPYDFMTLAVGVRELRKLRSL</sequence>
<dbReference type="InterPro" id="IPR049059">
    <property type="entry name" value="NAD_Glu_DH_HM1"/>
</dbReference>
<feature type="domain" description="NAD-glutamate dehydrogenase catalytic" evidence="2">
    <location>
        <begin position="735"/>
        <end position="1228"/>
    </location>
</feature>
<dbReference type="InterPro" id="IPR049064">
    <property type="entry name" value="NAD_Glu_DH_ACT3"/>
</dbReference>
<dbReference type="InterPro" id="IPR049058">
    <property type="entry name" value="NAD_Glu_DH_HM2"/>
</dbReference>
<keyword evidence="1 7" id="KW-0560">Oxidoreductase</keyword>
<dbReference type="OrthoDB" id="9758052at2"/>
<dbReference type="Pfam" id="PF21073">
    <property type="entry name" value="GDH_HM1"/>
    <property type="match status" value="1"/>
</dbReference>
<dbReference type="EMBL" id="AM286690">
    <property type="protein sequence ID" value="CAL17043.1"/>
    <property type="molecule type" value="Genomic_DNA"/>
</dbReference>
<protein>
    <submittedName>
        <fullName evidence="7">NAD-glutamate dehydrogenase</fullName>
        <ecNumber evidence="7">1.4.1.2</ecNumber>
    </submittedName>
</protein>
<dbReference type="InterPro" id="IPR028971">
    <property type="entry name" value="NAD-GDH_cat"/>
</dbReference>
<dbReference type="InterPro" id="IPR048381">
    <property type="entry name" value="GDH_C"/>
</dbReference>
<dbReference type="InterPro" id="IPR049062">
    <property type="entry name" value="NAD_Glu_DH_ACT2"/>
</dbReference>
<dbReference type="Pfam" id="PF21075">
    <property type="entry name" value="GDH_ACT1"/>
    <property type="match status" value="1"/>
</dbReference>
<reference evidence="7 8" key="1">
    <citation type="journal article" date="2006" name="Nat. Biotechnol.">
        <title>Genome sequence of the ubiquitous hydrocarbon-degrading marine bacterium Alcanivorax borkumensis.</title>
        <authorList>
            <person name="Schneiker S."/>
            <person name="Martins dos Santos V.A.P."/>
            <person name="Bartels D."/>
            <person name="Bekel T."/>
            <person name="Brecht M."/>
            <person name="Buhrmester J."/>
            <person name="Chernikova T.N."/>
            <person name="Denaro R."/>
            <person name="Ferrer M."/>
            <person name="Gertler C."/>
            <person name="Goesmann A."/>
            <person name="Golyshina O.V."/>
            <person name="Kaminski F."/>
            <person name="Khachane A.N."/>
            <person name="Lang S."/>
            <person name="Linke B."/>
            <person name="McHardy A.C."/>
            <person name="Meyer F."/>
            <person name="Nechitaylo T."/>
            <person name="Puehler A."/>
            <person name="Regenhardt D."/>
            <person name="Rupp O."/>
            <person name="Sabirova J.S."/>
            <person name="Selbitschka W."/>
            <person name="Yakimov M.M."/>
            <person name="Timmis K.N."/>
            <person name="Vorhoelter F.-J."/>
            <person name="Weidner S."/>
            <person name="Kaiser O."/>
            <person name="Golyshin P.N."/>
        </authorList>
    </citation>
    <scope>NUCLEOTIDE SEQUENCE [LARGE SCALE GENOMIC DNA]</scope>
    <source>
        <strain evidence="8">ATCC 700651 / DSM 11573 / NCIMB 13689 / SK2</strain>
    </source>
</reference>
<dbReference type="Pfam" id="PF21077">
    <property type="entry name" value="GDH_ACT3"/>
    <property type="match status" value="1"/>
</dbReference>
<dbReference type="GO" id="GO:0004352">
    <property type="term" value="F:glutamate dehydrogenase (NAD+) activity"/>
    <property type="evidence" value="ECO:0007669"/>
    <property type="project" value="UniProtKB-EC"/>
</dbReference>